<feature type="binding site" description="covalent" evidence="6">
    <location>
        <position position="31"/>
    </location>
    <ligand>
        <name>heme c</name>
        <dbReference type="ChEBI" id="CHEBI:61717"/>
    </ligand>
</feature>
<gene>
    <name evidence="9" type="ORF">Q3M24_16785</name>
</gene>
<dbReference type="InterPro" id="IPR009056">
    <property type="entry name" value="Cyt_c-like_dom"/>
</dbReference>
<dbReference type="Pfam" id="PF00034">
    <property type="entry name" value="Cytochrom_C"/>
    <property type="match status" value="1"/>
</dbReference>
<feature type="signal peptide" evidence="7">
    <location>
        <begin position="1"/>
        <end position="21"/>
    </location>
</feature>
<feature type="chain" id="PRO_5043537936" evidence="7">
    <location>
        <begin position="22"/>
        <end position="109"/>
    </location>
</feature>
<accession>A0AAU8LS26</accession>
<dbReference type="PROSITE" id="PS51007">
    <property type="entry name" value="CYTC"/>
    <property type="match status" value="1"/>
</dbReference>
<name>A0AAU8LS26_9BACT</name>
<keyword evidence="3 6" id="KW-0479">Metal-binding</keyword>
<evidence type="ECO:0000256" key="7">
    <source>
        <dbReference type="SAM" id="SignalP"/>
    </source>
</evidence>
<protein>
    <submittedName>
        <fullName evidence="9">C-type cytochrome</fullName>
    </submittedName>
</protein>
<organism evidence="9">
    <name type="scientific">Candidatus Electrothrix aestuarii</name>
    <dbReference type="NCBI Taxonomy" id="3062594"/>
    <lineage>
        <taxon>Bacteria</taxon>
        <taxon>Pseudomonadati</taxon>
        <taxon>Thermodesulfobacteriota</taxon>
        <taxon>Desulfobulbia</taxon>
        <taxon>Desulfobulbales</taxon>
        <taxon>Desulfobulbaceae</taxon>
        <taxon>Candidatus Electrothrix</taxon>
    </lineage>
</organism>
<keyword evidence="4" id="KW-0249">Electron transport</keyword>
<dbReference type="SUPFAM" id="SSF46626">
    <property type="entry name" value="Cytochrome c"/>
    <property type="match status" value="1"/>
</dbReference>
<evidence type="ECO:0000256" key="1">
    <source>
        <dbReference type="ARBA" id="ARBA00022448"/>
    </source>
</evidence>
<reference evidence="9" key="1">
    <citation type="journal article" date="2024" name="Syst. Appl. Microbiol.">
        <title>First single-strain enrichments of Electrothrix cable bacteria, description of E. aestuarii sp. nov. and E. rattekaaiensis sp. nov., and proposal of a cable bacteria taxonomy following the rules of the SeqCode.</title>
        <authorList>
            <person name="Plum-Jensen L.E."/>
            <person name="Schramm A."/>
            <person name="Marshall I.P.G."/>
        </authorList>
    </citation>
    <scope>NUCLEOTIDE SEQUENCE</scope>
    <source>
        <strain evidence="9">Rat1</strain>
    </source>
</reference>
<reference evidence="9" key="2">
    <citation type="submission" date="2024-06" db="EMBL/GenBank/DDBJ databases">
        <authorList>
            <person name="Plum-Jensen L.E."/>
            <person name="Schramm A."/>
            <person name="Marshall I.P.G."/>
        </authorList>
    </citation>
    <scope>NUCLEOTIDE SEQUENCE</scope>
    <source>
        <strain evidence="9">Rat1</strain>
    </source>
</reference>
<evidence type="ECO:0000256" key="4">
    <source>
        <dbReference type="ARBA" id="ARBA00022982"/>
    </source>
</evidence>
<evidence type="ECO:0000313" key="9">
    <source>
        <dbReference type="EMBL" id="XCN71947.1"/>
    </source>
</evidence>
<keyword evidence="1" id="KW-0813">Transport</keyword>
<dbReference type="KEGG" id="eaj:Q3M24_16785"/>
<dbReference type="GO" id="GO:0005506">
    <property type="term" value="F:iron ion binding"/>
    <property type="evidence" value="ECO:0007669"/>
    <property type="project" value="InterPro"/>
</dbReference>
<comment type="PTM">
    <text evidence="6">Binds 1 heme c group covalently per subunit.</text>
</comment>
<keyword evidence="7" id="KW-0732">Signal</keyword>
<feature type="domain" description="Cytochrome c" evidence="8">
    <location>
        <begin position="12"/>
        <end position="102"/>
    </location>
</feature>
<dbReference type="InterPro" id="IPR036909">
    <property type="entry name" value="Cyt_c-like_dom_sf"/>
</dbReference>
<dbReference type="Gene3D" id="1.10.760.10">
    <property type="entry name" value="Cytochrome c-like domain"/>
    <property type="match status" value="1"/>
</dbReference>
<dbReference type="PRINTS" id="PR00606">
    <property type="entry name" value="CYTCHROMECID"/>
</dbReference>
<dbReference type="GO" id="GO:0020037">
    <property type="term" value="F:heme binding"/>
    <property type="evidence" value="ECO:0007669"/>
    <property type="project" value="InterPro"/>
</dbReference>
<feature type="binding site" description="covalent" evidence="6">
    <location>
        <position position="81"/>
    </location>
    <ligand>
        <name>heme c</name>
        <dbReference type="ChEBI" id="CHEBI:61717"/>
    </ligand>
</feature>
<feature type="binding site" description="covalent" evidence="6">
    <location>
        <position position="35"/>
    </location>
    <ligand>
        <name>heme c</name>
        <dbReference type="ChEBI" id="CHEBI:61717"/>
    </ligand>
</feature>
<evidence type="ECO:0000256" key="5">
    <source>
        <dbReference type="ARBA" id="ARBA00023004"/>
    </source>
</evidence>
<sequence>MKSSVVALVVASLLVAGSAFASEELTKKNNCMACHQLDAKAMGPSYKDIAAKYKDDADAVATLEKSIKEGSKDKWGGPMPMPAQAQAGDDAKAIAEWIMSLNDAAPAAE</sequence>
<evidence type="ECO:0000256" key="3">
    <source>
        <dbReference type="ARBA" id="ARBA00022723"/>
    </source>
</evidence>
<keyword evidence="5 6" id="KW-0408">Iron</keyword>
<evidence type="ECO:0000256" key="6">
    <source>
        <dbReference type="PIRSR" id="PIRSR602324-1"/>
    </source>
</evidence>
<dbReference type="GO" id="GO:0009055">
    <property type="term" value="F:electron transfer activity"/>
    <property type="evidence" value="ECO:0007669"/>
    <property type="project" value="InterPro"/>
</dbReference>
<keyword evidence="2 6" id="KW-0349">Heme</keyword>
<evidence type="ECO:0000259" key="8">
    <source>
        <dbReference type="PROSITE" id="PS51007"/>
    </source>
</evidence>
<dbReference type="InterPro" id="IPR002324">
    <property type="entry name" value="Cyt_c_ID"/>
</dbReference>
<dbReference type="EMBL" id="CP159373">
    <property type="protein sequence ID" value="XCN71947.1"/>
    <property type="molecule type" value="Genomic_DNA"/>
</dbReference>
<evidence type="ECO:0000256" key="2">
    <source>
        <dbReference type="ARBA" id="ARBA00022617"/>
    </source>
</evidence>
<dbReference type="AlphaFoldDB" id="A0AAU8LS26"/>
<proteinExistence type="predicted"/>